<dbReference type="PANTHER" id="PTHR33452:SF1">
    <property type="entry name" value="INNER MEMBRANE PROTEIN YPHA-RELATED"/>
    <property type="match status" value="1"/>
</dbReference>
<evidence type="ECO:0000313" key="8">
    <source>
        <dbReference type="EMBL" id="AGA30858.1"/>
    </source>
</evidence>
<evidence type="ECO:0000256" key="2">
    <source>
        <dbReference type="ARBA" id="ARBA00006679"/>
    </source>
</evidence>
<accession>L0DPU1</accession>
<feature type="transmembrane region" description="Helical" evidence="7">
    <location>
        <begin position="84"/>
        <end position="102"/>
    </location>
</feature>
<dbReference type="GO" id="GO:0005886">
    <property type="term" value="C:plasma membrane"/>
    <property type="evidence" value="ECO:0007669"/>
    <property type="project" value="UniProtKB-SubCell"/>
</dbReference>
<evidence type="ECO:0000256" key="5">
    <source>
        <dbReference type="ARBA" id="ARBA00022989"/>
    </source>
</evidence>
<feature type="transmembrane region" description="Helical" evidence="7">
    <location>
        <begin position="55"/>
        <end position="77"/>
    </location>
</feature>
<keyword evidence="5 7" id="KW-1133">Transmembrane helix</keyword>
<comment type="similarity">
    <text evidence="2">Belongs to the DoxX family.</text>
</comment>
<dbReference type="STRING" id="886293.Sinac_6792"/>
<dbReference type="InterPro" id="IPR051907">
    <property type="entry name" value="DoxX-like_oxidoreductase"/>
</dbReference>
<evidence type="ECO:0000313" key="9">
    <source>
        <dbReference type="Proteomes" id="UP000010798"/>
    </source>
</evidence>
<dbReference type="HOGENOM" id="CLU_058421_3_4_0"/>
<dbReference type="AlphaFoldDB" id="L0DPU1"/>
<evidence type="ECO:0000256" key="1">
    <source>
        <dbReference type="ARBA" id="ARBA00004651"/>
    </source>
</evidence>
<dbReference type="Pfam" id="PF07681">
    <property type="entry name" value="DoxX"/>
    <property type="match status" value="1"/>
</dbReference>
<protein>
    <submittedName>
        <fullName evidence="8">Putative membrane protein</fullName>
    </submittedName>
</protein>
<reference evidence="8 9" key="1">
    <citation type="submission" date="2012-02" db="EMBL/GenBank/DDBJ databases">
        <title>Complete sequence of chromosome of Singulisphaera acidiphila DSM 18658.</title>
        <authorList>
            <consortium name="US DOE Joint Genome Institute (JGI-PGF)"/>
            <person name="Lucas S."/>
            <person name="Copeland A."/>
            <person name="Lapidus A."/>
            <person name="Glavina del Rio T."/>
            <person name="Dalin E."/>
            <person name="Tice H."/>
            <person name="Bruce D."/>
            <person name="Goodwin L."/>
            <person name="Pitluck S."/>
            <person name="Peters L."/>
            <person name="Ovchinnikova G."/>
            <person name="Chertkov O."/>
            <person name="Kyrpides N."/>
            <person name="Mavromatis K."/>
            <person name="Ivanova N."/>
            <person name="Brettin T."/>
            <person name="Detter J.C."/>
            <person name="Han C."/>
            <person name="Larimer F."/>
            <person name="Land M."/>
            <person name="Hauser L."/>
            <person name="Markowitz V."/>
            <person name="Cheng J.-F."/>
            <person name="Hugenholtz P."/>
            <person name="Woyke T."/>
            <person name="Wu D."/>
            <person name="Tindall B."/>
            <person name="Pomrenke H."/>
            <person name="Brambilla E."/>
            <person name="Klenk H.-P."/>
            <person name="Eisen J.A."/>
        </authorList>
    </citation>
    <scope>NUCLEOTIDE SEQUENCE [LARGE SCALE GENOMIC DNA]</scope>
    <source>
        <strain evidence="9">ATCC BAA-1392 / DSM 18658 / VKM B-2454 / MOB10</strain>
    </source>
</reference>
<dbReference type="RefSeq" id="WP_015249933.1">
    <property type="nucleotide sequence ID" value="NC_019892.1"/>
</dbReference>
<evidence type="ECO:0000256" key="7">
    <source>
        <dbReference type="SAM" id="Phobius"/>
    </source>
</evidence>
<feature type="transmembrane region" description="Helical" evidence="7">
    <location>
        <begin position="114"/>
        <end position="135"/>
    </location>
</feature>
<name>L0DPU1_SINAD</name>
<dbReference type="eggNOG" id="COG2259">
    <property type="taxonomic scope" value="Bacteria"/>
</dbReference>
<sequence>MSAFHQGVWTSELGRFLLRGALGVVFVGHGAQKLFGVFGGPGLTGFSGFLDGLGIPFPMVNAVLAGSAEFFGGLALLAGVGTRAAAALLVVTMTVAAFAVRSRGLSVQNGGMEYPLVLAVLLFGIGLIGPGRLTVGSLIRSAPAREHDLVKSH</sequence>
<dbReference type="KEGG" id="saci:Sinac_6792"/>
<dbReference type="PANTHER" id="PTHR33452">
    <property type="entry name" value="OXIDOREDUCTASE CATD-RELATED"/>
    <property type="match status" value="1"/>
</dbReference>
<dbReference type="OrthoDB" id="346004at2"/>
<evidence type="ECO:0000256" key="6">
    <source>
        <dbReference type="ARBA" id="ARBA00023136"/>
    </source>
</evidence>
<dbReference type="InterPro" id="IPR032808">
    <property type="entry name" value="DoxX"/>
</dbReference>
<dbReference type="EMBL" id="CP003364">
    <property type="protein sequence ID" value="AGA30858.1"/>
    <property type="molecule type" value="Genomic_DNA"/>
</dbReference>
<dbReference type="Proteomes" id="UP000010798">
    <property type="component" value="Chromosome"/>
</dbReference>
<comment type="subcellular location">
    <subcellularLocation>
        <location evidence="1">Cell membrane</location>
        <topology evidence="1">Multi-pass membrane protein</topology>
    </subcellularLocation>
</comment>
<organism evidence="8 9">
    <name type="scientific">Singulisphaera acidiphila (strain ATCC BAA-1392 / DSM 18658 / VKM B-2454 / MOB10)</name>
    <dbReference type="NCBI Taxonomy" id="886293"/>
    <lineage>
        <taxon>Bacteria</taxon>
        <taxon>Pseudomonadati</taxon>
        <taxon>Planctomycetota</taxon>
        <taxon>Planctomycetia</taxon>
        <taxon>Isosphaerales</taxon>
        <taxon>Isosphaeraceae</taxon>
        <taxon>Singulisphaera</taxon>
    </lineage>
</organism>
<keyword evidence="9" id="KW-1185">Reference proteome</keyword>
<keyword evidence="6 7" id="KW-0472">Membrane</keyword>
<gene>
    <name evidence="8" type="ordered locus">Sinac_6792</name>
</gene>
<feature type="transmembrane region" description="Helical" evidence="7">
    <location>
        <begin position="16"/>
        <end position="35"/>
    </location>
</feature>
<evidence type="ECO:0000256" key="3">
    <source>
        <dbReference type="ARBA" id="ARBA00022475"/>
    </source>
</evidence>
<keyword evidence="4 7" id="KW-0812">Transmembrane</keyword>
<keyword evidence="3" id="KW-1003">Cell membrane</keyword>
<proteinExistence type="inferred from homology"/>
<evidence type="ECO:0000256" key="4">
    <source>
        <dbReference type="ARBA" id="ARBA00022692"/>
    </source>
</evidence>